<dbReference type="Gramene" id="OB01G39020.1">
    <property type="protein sequence ID" value="OB01G39020.1"/>
    <property type="gene ID" value="OB01G39020"/>
</dbReference>
<accession>J3L3U6</accession>
<sequence length="163" mass="18055">MTKFARSNIVISNKQLPSLNILSTTYSLTSGKAHLTNQAIHSFIPLNVKGLKKRESNIVLHCLRAPNCTNASVTCCASDRRRTARAARAPTAVSPAAWRPAWGWARTCTRGTTRSGAARRRGTRRGTCACSRASRAASRRPCTRLGRLSTWHRRPRRCCRRGP</sequence>
<reference evidence="1" key="1">
    <citation type="journal article" date="2013" name="Nat. Commun.">
        <title>Whole-genome sequencing of Oryza brachyantha reveals mechanisms underlying Oryza genome evolution.</title>
        <authorList>
            <person name="Chen J."/>
            <person name="Huang Q."/>
            <person name="Gao D."/>
            <person name="Wang J."/>
            <person name="Lang Y."/>
            <person name="Liu T."/>
            <person name="Li B."/>
            <person name="Bai Z."/>
            <person name="Luis Goicoechea J."/>
            <person name="Liang C."/>
            <person name="Chen C."/>
            <person name="Zhang W."/>
            <person name="Sun S."/>
            <person name="Liao Y."/>
            <person name="Zhang X."/>
            <person name="Yang L."/>
            <person name="Song C."/>
            <person name="Wang M."/>
            <person name="Shi J."/>
            <person name="Liu G."/>
            <person name="Liu J."/>
            <person name="Zhou H."/>
            <person name="Zhou W."/>
            <person name="Yu Q."/>
            <person name="An N."/>
            <person name="Chen Y."/>
            <person name="Cai Q."/>
            <person name="Wang B."/>
            <person name="Liu B."/>
            <person name="Min J."/>
            <person name="Huang Y."/>
            <person name="Wu H."/>
            <person name="Li Z."/>
            <person name="Zhang Y."/>
            <person name="Yin Y."/>
            <person name="Song W."/>
            <person name="Jiang J."/>
            <person name="Jackson S.A."/>
            <person name="Wing R.A."/>
            <person name="Wang J."/>
            <person name="Chen M."/>
        </authorList>
    </citation>
    <scope>NUCLEOTIDE SEQUENCE [LARGE SCALE GENOMIC DNA]</scope>
    <source>
        <strain evidence="1">cv. IRGC 101232</strain>
    </source>
</reference>
<proteinExistence type="predicted"/>
<dbReference type="Proteomes" id="UP000006038">
    <property type="component" value="Chromosome 1"/>
</dbReference>
<protein>
    <submittedName>
        <fullName evidence="1">Uncharacterized protein</fullName>
    </submittedName>
</protein>
<organism evidence="1">
    <name type="scientific">Oryza brachyantha</name>
    <name type="common">malo sina</name>
    <dbReference type="NCBI Taxonomy" id="4533"/>
    <lineage>
        <taxon>Eukaryota</taxon>
        <taxon>Viridiplantae</taxon>
        <taxon>Streptophyta</taxon>
        <taxon>Embryophyta</taxon>
        <taxon>Tracheophyta</taxon>
        <taxon>Spermatophyta</taxon>
        <taxon>Magnoliopsida</taxon>
        <taxon>Liliopsida</taxon>
        <taxon>Poales</taxon>
        <taxon>Poaceae</taxon>
        <taxon>BOP clade</taxon>
        <taxon>Oryzoideae</taxon>
        <taxon>Oryzeae</taxon>
        <taxon>Oryzinae</taxon>
        <taxon>Oryza</taxon>
    </lineage>
</organism>
<dbReference type="AlphaFoldDB" id="J3L3U6"/>
<keyword evidence="2" id="KW-1185">Reference proteome</keyword>
<evidence type="ECO:0000313" key="1">
    <source>
        <dbReference type="EnsemblPlants" id="OB01G39020.1"/>
    </source>
</evidence>
<evidence type="ECO:0000313" key="2">
    <source>
        <dbReference type="Proteomes" id="UP000006038"/>
    </source>
</evidence>
<dbReference type="EnsemblPlants" id="OB01G39020.1">
    <property type="protein sequence ID" value="OB01G39020.1"/>
    <property type="gene ID" value="OB01G39020"/>
</dbReference>
<name>J3L3U6_ORYBR</name>
<dbReference type="HOGENOM" id="CLU_1629611_0_0_1"/>
<reference evidence="1" key="2">
    <citation type="submission" date="2013-04" db="UniProtKB">
        <authorList>
            <consortium name="EnsemblPlants"/>
        </authorList>
    </citation>
    <scope>IDENTIFICATION</scope>
</reference>